<evidence type="ECO:0000313" key="3">
    <source>
        <dbReference type="Proteomes" id="UP000319374"/>
    </source>
</evidence>
<evidence type="ECO:0008006" key="4">
    <source>
        <dbReference type="Google" id="ProtNLM"/>
    </source>
</evidence>
<proteinExistence type="predicted"/>
<dbReference type="RefSeq" id="WP_141428041.1">
    <property type="nucleotide sequence ID" value="NZ_AP019736.1"/>
</dbReference>
<reference evidence="3" key="1">
    <citation type="submission" date="2019-06" db="EMBL/GenBank/DDBJ databases">
        <title>Alistipes onderdonkii subsp. vulgaris subsp. nov., Alistipes dispar sp. nov. and Alistipes communis sp. nov., isolated from human faeces, and creation of Alistipes onderdonkii subsp. onderdonkii subsp. nov.</title>
        <authorList>
            <person name="Sakamoto M."/>
            <person name="Ikeyama N."/>
            <person name="Ogata Y."/>
            <person name="Suda W."/>
            <person name="Iino T."/>
            <person name="Hattori M."/>
            <person name="Ohkuma M."/>
        </authorList>
    </citation>
    <scope>NUCLEOTIDE SEQUENCE [LARGE SCALE GENOMIC DNA]</scope>
    <source>
        <strain evidence="3">5CPEGH6</strain>
    </source>
</reference>
<name>A0A4Y1WZM4_9BACT</name>
<organism evidence="2 3">
    <name type="scientific">Alistipes dispar</name>
    <dbReference type="NCBI Taxonomy" id="2585119"/>
    <lineage>
        <taxon>Bacteria</taxon>
        <taxon>Pseudomonadati</taxon>
        <taxon>Bacteroidota</taxon>
        <taxon>Bacteroidia</taxon>
        <taxon>Bacteroidales</taxon>
        <taxon>Rikenellaceae</taxon>
        <taxon>Alistipes</taxon>
    </lineage>
</organism>
<gene>
    <name evidence="2" type="ORF">A5CPEGH6_08400</name>
</gene>
<feature type="signal peptide" evidence="1">
    <location>
        <begin position="1"/>
        <end position="15"/>
    </location>
</feature>
<dbReference type="EMBL" id="AP019736">
    <property type="protein sequence ID" value="BBL06202.1"/>
    <property type="molecule type" value="Genomic_DNA"/>
</dbReference>
<dbReference type="GeneID" id="98672819"/>
<evidence type="ECO:0000256" key="1">
    <source>
        <dbReference type="SAM" id="SignalP"/>
    </source>
</evidence>
<protein>
    <recommendedName>
        <fullName evidence="4">Lipoprotein</fullName>
    </recommendedName>
</protein>
<feature type="chain" id="PRO_5021411082" description="Lipoprotein" evidence="1">
    <location>
        <begin position="16"/>
        <end position="97"/>
    </location>
</feature>
<dbReference type="Proteomes" id="UP000319374">
    <property type="component" value="Chromosome"/>
</dbReference>
<sequence>MKNFLCLLIALFLTACTPSDTWLRHTECLITGTIPGDAPEEVLLSLPGTRFEYSTKLWEQYGLSSAAGQTYLIDRDGTILAINPMADELERLLREKL</sequence>
<accession>A0A4Y1WZM4</accession>
<dbReference type="AlphaFoldDB" id="A0A4Y1WZM4"/>
<dbReference type="KEGG" id="ada:A5CPEGH6_08400"/>
<evidence type="ECO:0000313" key="2">
    <source>
        <dbReference type="EMBL" id="BBL06202.1"/>
    </source>
</evidence>
<keyword evidence="3" id="KW-1185">Reference proteome</keyword>
<dbReference type="OrthoDB" id="1069091at2"/>
<keyword evidence="1" id="KW-0732">Signal</keyword>
<dbReference type="PROSITE" id="PS51257">
    <property type="entry name" value="PROKAR_LIPOPROTEIN"/>
    <property type="match status" value="1"/>
</dbReference>